<dbReference type="EMBL" id="JAAIVB010000072">
    <property type="protein sequence ID" value="NEX63516.1"/>
    <property type="molecule type" value="Genomic_DNA"/>
</dbReference>
<keyword evidence="4" id="KW-1185">Reference proteome</keyword>
<organism evidence="3 4">
    <name type="scientific">Noviherbaspirillum galbum</name>
    <dbReference type="NCBI Taxonomy" id="2709383"/>
    <lineage>
        <taxon>Bacteria</taxon>
        <taxon>Pseudomonadati</taxon>
        <taxon>Pseudomonadota</taxon>
        <taxon>Betaproteobacteria</taxon>
        <taxon>Burkholderiales</taxon>
        <taxon>Oxalobacteraceae</taxon>
        <taxon>Noviherbaspirillum</taxon>
    </lineage>
</organism>
<name>A0A6B3SWX1_9BURK</name>
<sequence length="328" mass="37974">MIVVQIHSGLGNQLFMYAAARALADKLGTGLYLDVDNDCRNGVNNGSYVGHSFQLDRFNIRADYPGQVEGEAKTNSTIGFYSAVKSRLKENDFVRQTARLFRRYGVDPAQLLMKASGQERRFFKEARGDWGYKPDLMSLPDDSILRGCFFSFRYFDHLRAQLLEDLMLKEPLSAASQAMESRMRSAESVSIHVRRGDIVTDPEYRSWYEGILTEDYYRNAVYYFRERLKDPEFFVFSDDIDWVKSALKLPGRLTYVDHNDAAHGYEDLVLMSRCKHNVTAGFSSFSWWGAYLNRHPEKVVVRTRRMNALDHMNHPDDFFLPDWVIVDS</sequence>
<accession>A0A6B3SWX1</accession>
<reference evidence="3 4" key="1">
    <citation type="submission" date="2020-02" db="EMBL/GenBank/DDBJ databases">
        <authorList>
            <person name="Kim M.K."/>
        </authorList>
    </citation>
    <scope>NUCLEOTIDE SEQUENCE [LARGE SCALE GENOMIC DNA]</scope>
    <source>
        <strain evidence="3 4">17J57-3</strain>
    </source>
</reference>
<dbReference type="PANTHER" id="PTHR11927">
    <property type="entry name" value="GALACTOSIDE 2-L-FUCOSYLTRANSFERASE"/>
    <property type="match status" value="1"/>
</dbReference>
<comment type="caution">
    <text evidence="3">The sequence shown here is derived from an EMBL/GenBank/DDBJ whole genome shotgun (WGS) entry which is preliminary data.</text>
</comment>
<dbReference type="Gene3D" id="3.40.50.11350">
    <property type="match status" value="1"/>
</dbReference>
<evidence type="ECO:0000313" key="3">
    <source>
        <dbReference type="EMBL" id="NEX63516.1"/>
    </source>
</evidence>
<proteinExistence type="predicted"/>
<dbReference type="Pfam" id="PF01531">
    <property type="entry name" value="Glyco_transf_11"/>
    <property type="match status" value="1"/>
</dbReference>
<evidence type="ECO:0000256" key="2">
    <source>
        <dbReference type="ARBA" id="ARBA00022679"/>
    </source>
</evidence>
<keyword evidence="2 3" id="KW-0808">Transferase</keyword>
<keyword evidence="1 3" id="KW-0328">Glycosyltransferase</keyword>
<evidence type="ECO:0000256" key="1">
    <source>
        <dbReference type="ARBA" id="ARBA00022676"/>
    </source>
</evidence>
<evidence type="ECO:0000313" key="4">
    <source>
        <dbReference type="Proteomes" id="UP000482155"/>
    </source>
</evidence>
<dbReference type="GO" id="GO:0008107">
    <property type="term" value="F:galactoside 2-alpha-L-fucosyltransferase activity"/>
    <property type="evidence" value="ECO:0007669"/>
    <property type="project" value="InterPro"/>
</dbReference>
<dbReference type="InterPro" id="IPR002516">
    <property type="entry name" value="Glyco_trans_11"/>
</dbReference>
<dbReference type="GO" id="GO:0005975">
    <property type="term" value="P:carbohydrate metabolic process"/>
    <property type="evidence" value="ECO:0007669"/>
    <property type="project" value="InterPro"/>
</dbReference>
<dbReference type="RefSeq" id="WP_163967467.1">
    <property type="nucleotide sequence ID" value="NZ_JAAIVB010000072.1"/>
</dbReference>
<dbReference type="CDD" id="cd11301">
    <property type="entry name" value="Fut1_Fut2_like"/>
    <property type="match status" value="1"/>
</dbReference>
<dbReference type="GO" id="GO:0016020">
    <property type="term" value="C:membrane"/>
    <property type="evidence" value="ECO:0007669"/>
    <property type="project" value="InterPro"/>
</dbReference>
<dbReference type="PANTHER" id="PTHR11927:SF9">
    <property type="entry name" value="L-FUCOSYLTRANSFERASE"/>
    <property type="match status" value="1"/>
</dbReference>
<protein>
    <submittedName>
        <fullName evidence="3">Alpha-1,2-fucosyltransferase</fullName>
    </submittedName>
</protein>
<dbReference type="AlphaFoldDB" id="A0A6B3SWX1"/>
<gene>
    <name evidence="3" type="ORF">G3574_20760</name>
</gene>
<dbReference type="Proteomes" id="UP000482155">
    <property type="component" value="Unassembled WGS sequence"/>
</dbReference>